<feature type="compositionally biased region" description="Basic and acidic residues" evidence="1">
    <location>
        <begin position="513"/>
        <end position="530"/>
    </location>
</feature>
<organism evidence="2 3">
    <name type="scientific">Syncephalastrum racemosum</name>
    <name type="common">Filamentous fungus</name>
    <dbReference type="NCBI Taxonomy" id="13706"/>
    <lineage>
        <taxon>Eukaryota</taxon>
        <taxon>Fungi</taxon>
        <taxon>Fungi incertae sedis</taxon>
        <taxon>Mucoromycota</taxon>
        <taxon>Mucoromycotina</taxon>
        <taxon>Mucoromycetes</taxon>
        <taxon>Mucorales</taxon>
        <taxon>Syncephalastraceae</taxon>
        <taxon>Syncephalastrum</taxon>
    </lineage>
</organism>
<feature type="region of interest" description="Disordered" evidence="1">
    <location>
        <begin position="386"/>
        <end position="569"/>
    </location>
</feature>
<feature type="compositionally biased region" description="Basic and acidic residues" evidence="1">
    <location>
        <begin position="545"/>
        <end position="557"/>
    </location>
</feature>
<feature type="compositionally biased region" description="Pro residues" evidence="1">
    <location>
        <begin position="152"/>
        <end position="168"/>
    </location>
</feature>
<feature type="compositionally biased region" description="Polar residues" evidence="1">
    <location>
        <begin position="245"/>
        <end position="254"/>
    </location>
</feature>
<feature type="region of interest" description="Disordered" evidence="1">
    <location>
        <begin position="286"/>
        <end position="307"/>
    </location>
</feature>
<evidence type="ECO:0000256" key="1">
    <source>
        <dbReference type="SAM" id="MobiDB-lite"/>
    </source>
</evidence>
<dbReference type="InParanoid" id="A0A1X2HTL9"/>
<protein>
    <submittedName>
        <fullName evidence="2">Uncharacterized protein</fullName>
    </submittedName>
</protein>
<feature type="compositionally biased region" description="Acidic residues" evidence="1">
    <location>
        <begin position="46"/>
        <end position="72"/>
    </location>
</feature>
<dbReference type="Proteomes" id="UP000242180">
    <property type="component" value="Unassembled WGS sequence"/>
</dbReference>
<dbReference type="AlphaFoldDB" id="A0A1X2HTL9"/>
<feature type="compositionally biased region" description="Polar residues" evidence="1">
    <location>
        <begin position="391"/>
        <end position="404"/>
    </location>
</feature>
<feature type="region of interest" description="Disordered" evidence="1">
    <location>
        <begin position="150"/>
        <end position="269"/>
    </location>
</feature>
<feature type="compositionally biased region" description="Low complexity" evidence="1">
    <location>
        <begin position="189"/>
        <end position="200"/>
    </location>
</feature>
<evidence type="ECO:0000313" key="2">
    <source>
        <dbReference type="EMBL" id="ORZ02834.1"/>
    </source>
</evidence>
<proteinExistence type="predicted"/>
<feature type="compositionally biased region" description="Low complexity" evidence="1">
    <location>
        <begin position="255"/>
        <end position="269"/>
    </location>
</feature>
<dbReference type="EMBL" id="MCGN01000001">
    <property type="protein sequence ID" value="ORZ02834.1"/>
    <property type="molecule type" value="Genomic_DNA"/>
</dbReference>
<feature type="compositionally biased region" description="Basic and acidic residues" evidence="1">
    <location>
        <begin position="475"/>
        <end position="498"/>
    </location>
</feature>
<gene>
    <name evidence="2" type="ORF">BCR43DRAFT_25013</name>
</gene>
<accession>A0A1X2HTL9</accession>
<feature type="compositionally biased region" description="Polar residues" evidence="1">
    <location>
        <begin position="287"/>
        <end position="298"/>
    </location>
</feature>
<feature type="compositionally biased region" description="Polar residues" evidence="1">
    <location>
        <begin position="178"/>
        <end position="188"/>
    </location>
</feature>
<feature type="compositionally biased region" description="Low complexity" evidence="1">
    <location>
        <begin position="405"/>
        <end position="414"/>
    </location>
</feature>
<name>A0A1X2HTL9_SYNRA</name>
<comment type="caution">
    <text evidence="2">The sequence shown here is derived from an EMBL/GenBank/DDBJ whole genome shotgun (WGS) entry which is preliminary data.</text>
</comment>
<sequence length="662" mass="70317">MLSTKEDLPIYTQVIPPLPVPTQANPPHVSVKDTGRDGTLSNRVEDNEDDEEDEDEDDEDDEDEDDDDDDGEPITISLATLMKMDSSKPKNDQVKPNEPLVVECSLEDLLLGTESSRIRQILAQLRGTSDDVTPYRPKLNAYAAAFNSAPAPLSPSPAPAPAAAPVPAPSKASAPRNDPSSSTLSRKNSLGSATSSTSSLNIKAPAFTMPSPGPGDSPSRKNSVASSTTSSSRWNIKAAPFTMPNEPSSERPSITTSRRNSNASSAASTTRWNIKAAAFTMPAGVSSEGTAMSNMSRKNSNTSSTTSTGFNVKALPFAMPSEFTPVSSRSRKGSNASSTASVGFNIKAAPFVMPLDTSNGTLPSNASRRESMFSESIDVDAMPFTMPAKSSADNAHNANESHQNSDSSSTTSTDLHIIVAPFTIPNESAKTDENADSADQDISQMEELKTDGSCQQDEYRAAEQSTLSSQGTTEVEPKEEQAMAEPTEKESQTEKETGDAGGISFFAESLDAGQKETDVSNKSSAEDELKANTSGILSEQIFADPKFRTDEKEKKDTAGSSTADGVTDDVLTEQTEQVKDAAIFDLPGANLTPESKIVEATHSVPHSSGEDLTNVSDMVEDGISESHHKSLAGKHTAEDGMLFETGSAQPSTYFMTPLRVHD</sequence>
<feature type="region of interest" description="Disordered" evidence="1">
    <location>
        <begin position="1"/>
        <end position="74"/>
    </location>
</feature>
<reference evidence="2 3" key="1">
    <citation type="submission" date="2016-07" db="EMBL/GenBank/DDBJ databases">
        <title>Pervasive Adenine N6-methylation of Active Genes in Fungi.</title>
        <authorList>
            <consortium name="DOE Joint Genome Institute"/>
            <person name="Mondo S.J."/>
            <person name="Dannebaum R.O."/>
            <person name="Kuo R.C."/>
            <person name="Labutti K."/>
            <person name="Haridas S."/>
            <person name="Kuo A."/>
            <person name="Salamov A."/>
            <person name="Ahrendt S.R."/>
            <person name="Lipzen A."/>
            <person name="Sullivan W."/>
            <person name="Andreopoulos W.B."/>
            <person name="Clum A."/>
            <person name="Lindquist E."/>
            <person name="Daum C."/>
            <person name="Ramamoorthy G.K."/>
            <person name="Gryganskyi A."/>
            <person name="Culley D."/>
            <person name="Magnuson J.K."/>
            <person name="James T.Y."/>
            <person name="O'Malley M.A."/>
            <person name="Stajich J.E."/>
            <person name="Spatafora J.W."/>
            <person name="Visel A."/>
            <person name="Grigoriev I.V."/>
        </authorList>
    </citation>
    <scope>NUCLEOTIDE SEQUENCE [LARGE SCALE GENOMIC DNA]</scope>
    <source>
        <strain evidence="2 3">NRRL 2496</strain>
    </source>
</reference>
<feature type="compositionally biased region" description="Polar residues" evidence="1">
    <location>
        <begin position="463"/>
        <end position="473"/>
    </location>
</feature>
<evidence type="ECO:0000313" key="3">
    <source>
        <dbReference type="Proteomes" id="UP000242180"/>
    </source>
</evidence>
<keyword evidence="3" id="KW-1185">Reference proteome</keyword>